<dbReference type="GO" id="GO:0016020">
    <property type="term" value="C:membrane"/>
    <property type="evidence" value="ECO:0000318"/>
    <property type="project" value="GO_Central"/>
</dbReference>
<comment type="subcellular location">
    <subcellularLocation>
        <location evidence="1">Membrane</location>
        <topology evidence="1">Multi-pass membrane protein</topology>
    </subcellularLocation>
</comment>
<organism evidence="8 9">
    <name type="scientific">Monosiga brevicollis</name>
    <name type="common">Choanoflagellate</name>
    <dbReference type="NCBI Taxonomy" id="81824"/>
    <lineage>
        <taxon>Eukaryota</taxon>
        <taxon>Choanoflagellata</taxon>
        <taxon>Craspedida</taxon>
        <taxon>Salpingoecidae</taxon>
        <taxon>Monosiga</taxon>
    </lineage>
</organism>
<name>A9V521_MONBE</name>
<evidence type="ECO:0000256" key="5">
    <source>
        <dbReference type="ARBA" id="ARBA00023136"/>
    </source>
</evidence>
<dbReference type="FunCoup" id="A9V521">
    <property type="interactions" value="822"/>
</dbReference>
<feature type="transmembrane region" description="Helical" evidence="7">
    <location>
        <begin position="7"/>
        <end position="31"/>
    </location>
</feature>
<dbReference type="Pfam" id="PF05602">
    <property type="entry name" value="CLPTM1"/>
    <property type="match status" value="1"/>
</dbReference>
<accession>A9V521</accession>
<feature type="transmembrane region" description="Helical" evidence="7">
    <location>
        <begin position="427"/>
        <end position="447"/>
    </location>
</feature>
<evidence type="ECO:0000313" key="8">
    <source>
        <dbReference type="EMBL" id="EDQ87198.1"/>
    </source>
</evidence>
<keyword evidence="3 7" id="KW-0812">Transmembrane</keyword>
<dbReference type="AlphaFoldDB" id="A9V521"/>
<protein>
    <recommendedName>
        <fullName evidence="10">Cleft lip and palate transmembrane protein 1-like protein</fullName>
    </recommendedName>
</protein>
<dbReference type="Proteomes" id="UP000001357">
    <property type="component" value="Unassembled WGS sequence"/>
</dbReference>
<evidence type="ECO:0000313" key="9">
    <source>
        <dbReference type="Proteomes" id="UP000001357"/>
    </source>
</evidence>
<dbReference type="RefSeq" id="XP_001747811.1">
    <property type="nucleotide sequence ID" value="XM_001747759.1"/>
</dbReference>
<dbReference type="KEGG" id="mbr:MONBRDRAFT_33373"/>
<evidence type="ECO:0000256" key="1">
    <source>
        <dbReference type="ARBA" id="ARBA00004141"/>
    </source>
</evidence>
<dbReference type="eggNOG" id="KOG2489">
    <property type="taxonomic scope" value="Eukaryota"/>
</dbReference>
<dbReference type="InParanoid" id="A9V521"/>
<dbReference type="GeneID" id="5893228"/>
<evidence type="ECO:0008006" key="10">
    <source>
        <dbReference type="Google" id="ProtNLM"/>
    </source>
</evidence>
<evidence type="ECO:0000256" key="3">
    <source>
        <dbReference type="ARBA" id="ARBA00022692"/>
    </source>
</evidence>
<dbReference type="PANTHER" id="PTHR21347:SF0">
    <property type="entry name" value="LIPID SCRAMBLASE CLPTM1L"/>
    <property type="match status" value="1"/>
</dbReference>
<evidence type="ECO:0000256" key="7">
    <source>
        <dbReference type="SAM" id="Phobius"/>
    </source>
</evidence>
<evidence type="ECO:0000256" key="6">
    <source>
        <dbReference type="SAM" id="MobiDB-lite"/>
    </source>
</evidence>
<dbReference type="PANTHER" id="PTHR21347">
    <property type="entry name" value="CLEFT LIP AND PALATE ASSOCIATED TRANSMEMBRANE PROTEIN-RELATED"/>
    <property type="match status" value="1"/>
</dbReference>
<evidence type="ECO:0000256" key="4">
    <source>
        <dbReference type="ARBA" id="ARBA00022989"/>
    </source>
</evidence>
<proteinExistence type="inferred from homology"/>
<dbReference type="InterPro" id="IPR008429">
    <property type="entry name" value="CLPTM1"/>
</dbReference>
<sequence length="577" mass="65657">MGRPGCCTTVLGLIALAYVGVMVVNIAVIWFPTTCSLPDKCLQPAFDCDQALDLYLYTGLRDRFSFKKMAETEPDLSIFNVHLNESRTWSALPPPARINRHCHTLDAPPDILSPYPLSHLISDLTFRARQVGFKVEAQPDYYGQMKTVSVVTRLTKRRVRQDLNKSMLVGSGQEATEVQATADQLTGIDGQPVNHWRLRARMELVTDAKLYPRSHKEWPVNLFSSHGQYRPPAHINELAASEFDWQLLSSNVSRGNATLEFELRPISMGHLRFMTTMADALTMLQDNYGFSDKDLDDVKAIFINTNLQLLALTYAVTILHLVFDYLAFKNDIGFWKGRKDLAGLSRRTILFNFVCTLIIFLYLLDNDSTSMLVLLSVGVSVLVDFWKVTKVLRTQIEFNGLLPTIKFEAVRSQAEDETEQFDATAMVYLGWVLLPLVMGGALYNLVYTPHKSWYSWLLQSLANGVYAFGFVLMTPQLFINYRLKSVAHLPWRVLMYKAFNTFIDDVFSFIVTMPTAHRLACLRDDLVFVVYLYQRWQYPVDKARVNEYGFSYEKDDGTPDVAAVDQAPTSAAEKKEQ</sequence>
<dbReference type="GO" id="GO:0012505">
    <property type="term" value="C:endomembrane system"/>
    <property type="evidence" value="ECO:0000318"/>
    <property type="project" value="GO_Central"/>
</dbReference>
<gene>
    <name evidence="8" type="ORF">MONBRDRAFT_33373</name>
</gene>
<feature type="transmembrane region" description="Helical" evidence="7">
    <location>
        <begin position="309"/>
        <end position="328"/>
    </location>
</feature>
<feature type="transmembrane region" description="Helical" evidence="7">
    <location>
        <begin position="348"/>
        <end position="364"/>
    </location>
</feature>
<reference evidence="8 9" key="1">
    <citation type="journal article" date="2008" name="Nature">
        <title>The genome of the choanoflagellate Monosiga brevicollis and the origin of metazoans.</title>
        <authorList>
            <consortium name="JGI Sequencing"/>
            <person name="King N."/>
            <person name="Westbrook M.J."/>
            <person name="Young S.L."/>
            <person name="Kuo A."/>
            <person name="Abedin M."/>
            <person name="Chapman J."/>
            <person name="Fairclough S."/>
            <person name="Hellsten U."/>
            <person name="Isogai Y."/>
            <person name="Letunic I."/>
            <person name="Marr M."/>
            <person name="Pincus D."/>
            <person name="Putnam N."/>
            <person name="Rokas A."/>
            <person name="Wright K.J."/>
            <person name="Zuzow R."/>
            <person name="Dirks W."/>
            <person name="Good M."/>
            <person name="Goodstein D."/>
            <person name="Lemons D."/>
            <person name="Li W."/>
            <person name="Lyons J.B."/>
            <person name="Morris A."/>
            <person name="Nichols S."/>
            <person name="Richter D.J."/>
            <person name="Salamov A."/>
            <person name="Bork P."/>
            <person name="Lim W.A."/>
            <person name="Manning G."/>
            <person name="Miller W.T."/>
            <person name="McGinnis W."/>
            <person name="Shapiro H."/>
            <person name="Tjian R."/>
            <person name="Grigoriev I.V."/>
            <person name="Rokhsar D."/>
        </authorList>
    </citation>
    <scope>NUCLEOTIDE SEQUENCE [LARGE SCALE GENOMIC DNA]</scope>
    <source>
        <strain evidence="9">MX1 / ATCC 50154</strain>
    </source>
</reference>
<feature type="region of interest" description="Disordered" evidence="6">
    <location>
        <begin position="554"/>
        <end position="577"/>
    </location>
</feature>
<feature type="transmembrane region" description="Helical" evidence="7">
    <location>
        <begin position="453"/>
        <end position="474"/>
    </location>
</feature>
<keyword evidence="9" id="KW-1185">Reference proteome</keyword>
<evidence type="ECO:0000256" key="2">
    <source>
        <dbReference type="ARBA" id="ARBA00009310"/>
    </source>
</evidence>
<comment type="similarity">
    <text evidence="2">Belongs to the CLPTM1 family.</text>
</comment>
<keyword evidence="5 7" id="KW-0472">Membrane</keyword>
<keyword evidence="4 7" id="KW-1133">Transmembrane helix</keyword>
<dbReference type="EMBL" id="CH991560">
    <property type="protein sequence ID" value="EDQ87198.1"/>
    <property type="molecule type" value="Genomic_DNA"/>
</dbReference>